<evidence type="ECO:0000256" key="2">
    <source>
        <dbReference type="ARBA" id="ARBA00022692"/>
    </source>
</evidence>
<proteinExistence type="predicted"/>
<reference evidence="7 8" key="1">
    <citation type="journal article" date="2015" name="Genome Biol. Evol.">
        <title>Phylogenomic analyses indicate that early fungi evolved digesting cell walls of algal ancestors of land plants.</title>
        <authorList>
            <person name="Chang Y."/>
            <person name="Wang S."/>
            <person name="Sekimoto S."/>
            <person name="Aerts A.L."/>
            <person name="Choi C."/>
            <person name="Clum A."/>
            <person name="LaButti K.M."/>
            <person name="Lindquist E.A."/>
            <person name="Yee Ngan C."/>
            <person name="Ohm R.A."/>
            <person name="Salamov A.A."/>
            <person name="Grigoriev I.V."/>
            <person name="Spatafora J.W."/>
            <person name="Berbee M.L."/>
        </authorList>
    </citation>
    <scope>NUCLEOTIDE SEQUENCE [LARGE SCALE GENOMIC DNA]</scope>
    <source>
        <strain evidence="7 8">JEL478</strain>
    </source>
</reference>
<gene>
    <name evidence="7" type="ORF">M427DRAFT_127029</name>
</gene>
<evidence type="ECO:0000256" key="1">
    <source>
        <dbReference type="ARBA" id="ARBA00004141"/>
    </source>
</evidence>
<feature type="transmembrane region" description="Helical" evidence="6">
    <location>
        <begin position="205"/>
        <end position="231"/>
    </location>
</feature>
<dbReference type="PROSITE" id="PS51257">
    <property type="entry name" value="PROKAR_LIPOPROTEIN"/>
    <property type="match status" value="1"/>
</dbReference>
<feature type="region of interest" description="Disordered" evidence="5">
    <location>
        <begin position="419"/>
        <end position="438"/>
    </location>
</feature>
<keyword evidence="4 6" id="KW-0472">Membrane</keyword>
<organism evidence="7 8">
    <name type="scientific">Gonapodya prolifera (strain JEL478)</name>
    <name type="common">Monoblepharis prolifera</name>
    <dbReference type="NCBI Taxonomy" id="1344416"/>
    <lineage>
        <taxon>Eukaryota</taxon>
        <taxon>Fungi</taxon>
        <taxon>Fungi incertae sedis</taxon>
        <taxon>Chytridiomycota</taxon>
        <taxon>Chytridiomycota incertae sedis</taxon>
        <taxon>Monoblepharidomycetes</taxon>
        <taxon>Monoblepharidales</taxon>
        <taxon>Gonapodyaceae</taxon>
        <taxon>Gonapodya</taxon>
    </lineage>
</organism>
<evidence type="ECO:0000313" key="7">
    <source>
        <dbReference type="EMBL" id="KXS11008.1"/>
    </source>
</evidence>
<dbReference type="GO" id="GO:0015095">
    <property type="term" value="F:magnesium ion transmembrane transporter activity"/>
    <property type="evidence" value="ECO:0007669"/>
    <property type="project" value="InterPro"/>
</dbReference>
<dbReference type="AlphaFoldDB" id="A0A139A304"/>
<dbReference type="Proteomes" id="UP000070544">
    <property type="component" value="Unassembled WGS sequence"/>
</dbReference>
<dbReference type="EMBL" id="KQ965810">
    <property type="protein sequence ID" value="KXS11008.1"/>
    <property type="molecule type" value="Genomic_DNA"/>
</dbReference>
<dbReference type="Gene3D" id="1.10.3730.20">
    <property type="match status" value="1"/>
</dbReference>
<accession>A0A139A304</accession>
<feature type="transmembrane region" description="Helical" evidence="6">
    <location>
        <begin position="108"/>
        <end position="130"/>
    </location>
</feature>
<evidence type="ECO:0000313" key="8">
    <source>
        <dbReference type="Proteomes" id="UP000070544"/>
    </source>
</evidence>
<sequence>MPLEDKQVGLLLAISSSALIGCSFIITKKGLLASTAKLAVSPPPSSSSRPTSSSSIAYSRRGSPPPQSHAPSAGDTYVYLSNWLWWCGMVTMILGEIANFAAYSFAPAVLVTPLGALSVIVGAVLASFFLDERLGTEGIIGCILCVLGSVLIILHAPAEKEINSVDEILQYAIQPPFLFYVACVTVLTLFLIYKVAPRYGRSHLLVYVSICSLVGSISVMACKGFGIALKLTFAGSNQLLDPSTWVFAVVVGVSVVTQMNYFNKALDTFSTNLVTPVYYVTFTTATISASVILFQGFNDTDTVQLVSIFCGFLTIFTGVFLLNSTRAAAEASKDLDDDPRGQFPNGMGNGNGSAYPSPNRTGGAGSSHFSPHRPHHAALNRAAAAARARNSTDPAAAPLLDDLENGFYEDVGRVSSVDGRGRKGSFSHGSGMAGLPPGMGRPVIPTAEAMLLAPFHEDEMEDGYR</sequence>
<keyword evidence="2 6" id="KW-0812">Transmembrane</keyword>
<feature type="transmembrane region" description="Helical" evidence="6">
    <location>
        <begin position="303"/>
        <end position="323"/>
    </location>
</feature>
<dbReference type="GO" id="GO:0016020">
    <property type="term" value="C:membrane"/>
    <property type="evidence" value="ECO:0007669"/>
    <property type="project" value="UniProtKB-SubCell"/>
</dbReference>
<keyword evidence="3 6" id="KW-1133">Transmembrane helix</keyword>
<dbReference type="OrthoDB" id="6428174at2759"/>
<feature type="compositionally biased region" description="Low complexity" evidence="5">
    <location>
        <begin position="46"/>
        <end position="62"/>
    </location>
</feature>
<feature type="transmembrane region" description="Helical" evidence="6">
    <location>
        <begin position="6"/>
        <end position="27"/>
    </location>
</feature>
<dbReference type="OMA" id="MGAGEVC"/>
<feature type="transmembrane region" description="Helical" evidence="6">
    <location>
        <begin position="243"/>
        <end position="261"/>
    </location>
</feature>
<evidence type="ECO:0000256" key="5">
    <source>
        <dbReference type="SAM" id="MobiDB-lite"/>
    </source>
</evidence>
<feature type="transmembrane region" description="Helical" evidence="6">
    <location>
        <begin position="83"/>
        <end position="102"/>
    </location>
</feature>
<feature type="transmembrane region" description="Helical" evidence="6">
    <location>
        <begin position="177"/>
        <end position="193"/>
    </location>
</feature>
<feature type="region of interest" description="Disordered" evidence="5">
    <location>
        <begin position="39"/>
        <end position="72"/>
    </location>
</feature>
<protein>
    <submittedName>
        <fullName evidence="7">DUF803-domain-containing protein</fullName>
    </submittedName>
</protein>
<dbReference type="Pfam" id="PF05653">
    <property type="entry name" value="Mg_trans_NIPA"/>
    <property type="match status" value="1"/>
</dbReference>
<feature type="transmembrane region" description="Helical" evidence="6">
    <location>
        <begin position="137"/>
        <end position="157"/>
    </location>
</feature>
<evidence type="ECO:0000256" key="4">
    <source>
        <dbReference type="ARBA" id="ARBA00023136"/>
    </source>
</evidence>
<evidence type="ECO:0000256" key="6">
    <source>
        <dbReference type="SAM" id="Phobius"/>
    </source>
</evidence>
<dbReference type="PANTHER" id="PTHR12570">
    <property type="match status" value="1"/>
</dbReference>
<name>A0A139A304_GONPJ</name>
<dbReference type="InterPro" id="IPR008521">
    <property type="entry name" value="Mg_trans_NIPA"/>
</dbReference>
<feature type="region of interest" description="Disordered" evidence="5">
    <location>
        <begin position="332"/>
        <end position="381"/>
    </location>
</feature>
<dbReference type="PANTHER" id="PTHR12570:SF85">
    <property type="entry name" value="DUF803 DOMAIN MEMBRANE PROTEIN (AFU_ORTHOLOGUE AFUA_1G15880)"/>
    <property type="match status" value="1"/>
</dbReference>
<dbReference type="SUPFAM" id="SSF103481">
    <property type="entry name" value="Multidrug resistance efflux transporter EmrE"/>
    <property type="match status" value="1"/>
</dbReference>
<comment type="subcellular location">
    <subcellularLocation>
        <location evidence="1">Membrane</location>
        <topology evidence="1">Multi-pass membrane protein</topology>
    </subcellularLocation>
</comment>
<keyword evidence="8" id="KW-1185">Reference proteome</keyword>
<evidence type="ECO:0000256" key="3">
    <source>
        <dbReference type="ARBA" id="ARBA00022989"/>
    </source>
</evidence>
<dbReference type="InterPro" id="IPR037185">
    <property type="entry name" value="EmrE-like"/>
</dbReference>
<feature type="transmembrane region" description="Helical" evidence="6">
    <location>
        <begin position="273"/>
        <end position="297"/>
    </location>
</feature>